<gene>
    <name evidence="2" type="ORF">NGB36_00345</name>
</gene>
<keyword evidence="1" id="KW-0472">Membrane</keyword>
<proteinExistence type="predicted"/>
<reference evidence="2" key="1">
    <citation type="submission" date="2022-06" db="EMBL/GenBank/DDBJ databases">
        <title>Draft genome sequence of Streptomyces sp. RB6PN25 isolated from peat swamp forest in Thailand.</title>
        <authorList>
            <person name="Duangmal K."/>
            <person name="Klaysubun C."/>
        </authorList>
    </citation>
    <scope>NUCLEOTIDE SEQUENCE</scope>
    <source>
        <strain evidence="2">RB6PN25</strain>
    </source>
</reference>
<accession>A0ABT1PN49</accession>
<protein>
    <submittedName>
        <fullName evidence="2">Uncharacterized protein</fullName>
    </submittedName>
</protein>
<keyword evidence="1" id="KW-1133">Transmembrane helix</keyword>
<evidence type="ECO:0000256" key="1">
    <source>
        <dbReference type="SAM" id="Phobius"/>
    </source>
</evidence>
<evidence type="ECO:0000313" key="3">
    <source>
        <dbReference type="Proteomes" id="UP001057702"/>
    </source>
</evidence>
<comment type="caution">
    <text evidence="2">The sequence shown here is derived from an EMBL/GenBank/DDBJ whole genome shotgun (WGS) entry which is preliminary data.</text>
</comment>
<keyword evidence="3" id="KW-1185">Reference proteome</keyword>
<feature type="transmembrane region" description="Helical" evidence="1">
    <location>
        <begin position="127"/>
        <end position="149"/>
    </location>
</feature>
<name>A0ABT1PN49_9ACTN</name>
<organism evidence="2 3">
    <name type="scientific">Streptomyces humicola</name>
    <dbReference type="NCBI Taxonomy" id="2953240"/>
    <lineage>
        <taxon>Bacteria</taxon>
        <taxon>Bacillati</taxon>
        <taxon>Actinomycetota</taxon>
        <taxon>Actinomycetes</taxon>
        <taxon>Kitasatosporales</taxon>
        <taxon>Streptomycetaceae</taxon>
        <taxon>Streptomyces</taxon>
    </lineage>
</organism>
<dbReference type="Proteomes" id="UP001057702">
    <property type="component" value="Unassembled WGS sequence"/>
</dbReference>
<dbReference type="EMBL" id="JANFNG010000001">
    <property type="protein sequence ID" value="MCQ4079104.1"/>
    <property type="molecule type" value="Genomic_DNA"/>
</dbReference>
<sequence>MKAATKKDYGVSLYDGDLSNGLANILATLLAQNFENFPERVKIARRMPRPVAVYSTDTDSTATIVFGAEEAVIYNDLVGRPSVLVKATVDQILDVSQLKMVGSGLVPVGFFTRRGVRVLGEIAKHRLVVKGLLTHTVMSLQLIALLSIAE</sequence>
<keyword evidence="1" id="KW-0812">Transmembrane</keyword>
<evidence type="ECO:0000313" key="2">
    <source>
        <dbReference type="EMBL" id="MCQ4079104.1"/>
    </source>
</evidence>
<dbReference type="RefSeq" id="WP_255917959.1">
    <property type="nucleotide sequence ID" value="NZ_JANFNG010000001.1"/>
</dbReference>